<evidence type="ECO:0000256" key="2">
    <source>
        <dbReference type="ARBA" id="ARBA00022670"/>
    </source>
</evidence>
<proteinExistence type="inferred from homology"/>
<dbReference type="Proteomes" id="UP000001542">
    <property type="component" value="Unassembled WGS sequence"/>
</dbReference>
<dbReference type="EMBL" id="DS113282">
    <property type="protein sequence ID" value="EAY13647.1"/>
    <property type="molecule type" value="Genomic_DNA"/>
</dbReference>
<dbReference type="GO" id="GO:0005634">
    <property type="term" value="C:nucleus"/>
    <property type="evidence" value="ECO:0000318"/>
    <property type="project" value="GO_Central"/>
</dbReference>
<feature type="domain" description="Ubiquitin-like protease family profile" evidence="5">
    <location>
        <begin position="52"/>
        <end position="202"/>
    </location>
</feature>
<dbReference type="PROSITE" id="PS50600">
    <property type="entry name" value="ULP_PROTEASE"/>
    <property type="match status" value="1"/>
</dbReference>
<keyword evidence="3" id="KW-0378">Hydrolase</keyword>
<dbReference type="VEuPathDB" id="TrichDB:TVAG_387880"/>
<accession>A2E115</accession>
<dbReference type="PANTHER" id="PTHR12606">
    <property type="entry name" value="SENTRIN/SUMO-SPECIFIC PROTEASE"/>
    <property type="match status" value="1"/>
</dbReference>
<dbReference type="AlphaFoldDB" id="A2E115"/>
<dbReference type="RefSeq" id="XP_001325870.1">
    <property type="nucleotide sequence ID" value="XM_001325835.1"/>
</dbReference>
<organism evidence="6 7">
    <name type="scientific">Trichomonas vaginalis (strain ATCC PRA-98 / G3)</name>
    <dbReference type="NCBI Taxonomy" id="412133"/>
    <lineage>
        <taxon>Eukaryota</taxon>
        <taxon>Metamonada</taxon>
        <taxon>Parabasalia</taxon>
        <taxon>Trichomonadida</taxon>
        <taxon>Trichomonadidae</taxon>
        <taxon>Trichomonas</taxon>
    </lineage>
</organism>
<dbReference type="KEGG" id="tva:4771626"/>
<evidence type="ECO:0000313" key="7">
    <source>
        <dbReference type="Proteomes" id="UP000001542"/>
    </source>
</evidence>
<dbReference type="PANTHER" id="PTHR12606:SF141">
    <property type="entry name" value="GH15225P-RELATED"/>
    <property type="match status" value="1"/>
</dbReference>
<dbReference type="InParanoid" id="A2E115"/>
<dbReference type="STRING" id="5722.A2E115"/>
<dbReference type="SMR" id="A2E115"/>
<gene>
    <name evidence="6" type="ORF">TVAG_387880</name>
</gene>
<dbReference type="GO" id="GO:0016929">
    <property type="term" value="F:deSUMOylase activity"/>
    <property type="evidence" value="ECO:0000318"/>
    <property type="project" value="GO_Central"/>
</dbReference>
<reference evidence="6" key="1">
    <citation type="submission" date="2006-10" db="EMBL/GenBank/DDBJ databases">
        <authorList>
            <person name="Amadeo P."/>
            <person name="Zhao Q."/>
            <person name="Wortman J."/>
            <person name="Fraser-Liggett C."/>
            <person name="Carlton J."/>
        </authorList>
    </citation>
    <scope>NUCLEOTIDE SEQUENCE</scope>
    <source>
        <strain evidence="6">G3</strain>
    </source>
</reference>
<dbReference type="GO" id="GO:0006508">
    <property type="term" value="P:proteolysis"/>
    <property type="evidence" value="ECO:0007669"/>
    <property type="project" value="UniProtKB-KW"/>
</dbReference>
<dbReference type="GO" id="GO:0016926">
    <property type="term" value="P:protein desumoylation"/>
    <property type="evidence" value="ECO:0000318"/>
    <property type="project" value="GO_Central"/>
</dbReference>
<dbReference type="FunFam" id="3.40.395.10:FF:000021">
    <property type="entry name" value="Clan CE, family C48, Ulp1-like cysteine peptidase"/>
    <property type="match status" value="1"/>
</dbReference>
<comment type="similarity">
    <text evidence="1">Belongs to the peptidase C48 family.</text>
</comment>
<dbReference type="Gene3D" id="3.40.395.10">
    <property type="entry name" value="Adenoviral Proteinase, Chain A"/>
    <property type="match status" value="1"/>
</dbReference>
<dbReference type="eggNOG" id="KOG0778">
    <property type="taxonomic scope" value="Eukaryota"/>
</dbReference>
<sequence length="248" mass="28855">MTKISPLLPVILGENHCIEDFFKPNKAVKSDKPSNLQQNENSNQVQQSLKQIQLKYTDLFCLEKHEWISDIVIDAYLKIVVNKSPFDIGATNTYFGQYLDVENHEKMRQWEGIKPLLEGKFTQFLIPYRTNSHWILFDVAWDDNTITLYDSLNRPTPSAAKKLKNFLTKNSDKEWKFNKPIVSGQENSNDCGVFLIKFSEYISNGDDPLDVDQKVARKARKEIKEVLMQHITDYRLNPPNRKSNQTIK</sequence>
<protein>
    <submittedName>
        <fullName evidence="6">Clan CE, family C48, Ulp1-like cysteine peptidase</fullName>
    </submittedName>
</protein>
<dbReference type="Pfam" id="PF02902">
    <property type="entry name" value="Peptidase_C48"/>
    <property type="match status" value="1"/>
</dbReference>
<evidence type="ECO:0000259" key="5">
    <source>
        <dbReference type="PROSITE" id="PS50600"/>
    </source>
</evidence>
<dbReference type="VEuPathDB" id="TrichDB:TVAGG3_0330490"/>
<keyword evidence="7" id="KW-1185">Reference proteome</keyword>
<evidence type="ECO:0000256" key="3">
    <source>
        <dbReference type="ARBA" id="ARBA00022801"/>
    </source>
</evidence>
<keyword evidence="4" id="KW-0788">Thiol protease</keyword>
<keyword evidence="2" id="KW-0645">Protease</keyword>
<evidence type="ECO:0000256" key="1">
    <source>
        <dbReference type="ARBA" id="ARBA00005234"/>
    </source>
</evidence>
<name>A2E115_TRIV3</name>
<evidence type="ECO:0000313" key="6">
    <source>
        <dbReference type="EMBL" id="EAY13647.1"/>
    </source>
</evidence>
<dbReference type="InterPro" id="IPR003653">
    <property type="entry name" value="Peptidase_C48_C"/>
</dbReference>
<reference evidence="6" key="2">
    <citation type="journal article" date="2007" name="Science">
        <title>Draft genome sequence of the sexually transmitted pathogen Trichomonas vaginalis.</title>
        <authorList>
            <person name="Carlton J.M."/>
            <person name="Hirt R.P."/>
            <person name="Silva J.C."/>
            <person name="Delcher A.L."/>
            <person name="Schatz M."/>
            <person name="Zhao Q."/>
            <person name="Wortman J.R."/>
            <person name="Bidwell S.L."/>
            <person name="Alsmark U.C.M."/>
            <person name="Besteiro S."/>
            <person name="Sicheritz-Ponten T."/>
            <person name="Noel C.J."/>
            <person name="Dacks J.B."/>
            <person name="Foster P.G."/>
            <person name="Simillion C."/>
            <person name="Van de Peer Y."/>
            <person name="Miranda-Saavedra D."/>
            <person name="Barton G.J."/>
            <person name="Westrop G.D."/>
            <person name="Mueller S."/>
            <person name="Dessi D."/>
            <person name="Fiori P.L."/>
            <person name="Ren Q."/>
            <person name="Paulsen I."/>
            <person name="Zhang H."/>
            <person name="Bastida-Corcuera F.D."/>
            <person name="Simoes-Barbosa A."/>
            <person name="Brown M.T."/>
            <person name="Hayes R.D."/>
            <person name="Mukherjee M."/>
            <person name="Okumura C.Y."/>
            <person name="Schneider R."/>
            <person name="Smith A.J."/>
            <person name="Vanacova S."/>
            <person name="Villalvazo M."/>
            <person name="Haas B.J."/>
            <person name="Pertea M."/>
            <person name="Feldblyum T.V."/>
            <person name="Utterback T.R."/>
            <person name="Shu C.L."/>
            <person name="Osoegawa K."/>
            <person name="de Jong P.J."/>
            <person name="Hrdy I."/>
            <person name="Horvathova L."/>
            <person name="Zubacova Z."/>
            <person name="Dolezal P."/>
            <person name="Malik S.B."/>
            <person name="Logsdon J.M. Jr."/>
            <person name="Henze K."/>
            <person name="Gupta A."/>
            <person name="Wang C.C."/>
            <person name="Dunne R.L."/>
            <person name="Upcroft J.A."/>
            <person name="Upcroft P."/>
            <person name="White O."/>
            <person name="Salzberg S.L."/>
            <person name="Tang P."/>
            <person name="Chiu C.-H."/>
            <person name="Lee Y.-S."/>
            <person name="Embley T.M."/>
            <person name="Coombs G.H."/>
            <person name="Mottram J.C."/>
            <person name="Tachezy J."/>
            <person name="Fraser-Liggett C.M."/>
            <person name="Johnson P.J."/>
        </authorList>
    </citation>
    <scope>NUCLEOTIDE SEQUENCE [LARGE SCALE GENOMIC DNA]</scope>
    <source>
        <strain evidence="6">G3</strain>
    </source>
</reference>
<dbReference type="SUPFAM" id="SSF54001">
    <property type="entry name" value="Cysteine proteinases"/>
    <property type="match status" value="1"/>
</dbReference>
<evidence type="ECO:0000256" key="4">
    <source>
        <dbReference type="ARBA" id="ARBA00022807"/>
    </source>
</evidence>
<dbReference type="OrthoDB" id="1939479at2759"/>
<dbReference type="InterPro" id="IPR038765">
    <property type="entry name" value="Papain-like_cys_pep_sf"/>
</dbReference>